<evidence type="ECO:0000313" key="1">
    <source>
        <dbReference type="EMBL" id="XCO00261.1"/>
    </source>
</evidence>
<protein>
    <submittedName>
        <fullName evidence="1">Stabilization protein</fullName>
    </submittedName>
</protein>
<proteinExistence type="predicted"/>
<reference evidence="1" key="1">
    <citation type="submission" date="2024-06" db="EMBL/GenBank/DDBJ databases">
        <title>Intestivirid acquisition increases across infancy in a wild primate population.</title>
        <authorList>
            <person name="Schneider-Creas I.A."/>
            <person name="Moya I.L."/>
            <person name="Chiou K.L."/>
            <person name="Baniel A."/>
            <person name="Azanaw Haile A."/>
            <person name="Kebede F."/>
            <person name="Abebe B."/>
            <person name="Snyder-Mackler N."/>
            <person name="Varsani A."/>
        </authorList>
    </citation>
    <scope>NUCLEOTIDE SEQUENCE</scope>
    <source>
        <strain evidence="1">Int_RNL_2016_0117_DIX</strain>
    </source>
</reference>
<dbReference type="EMBL" id="PP965497">
    <property type="protein sequence ID" value="XCO00261.1"/>
    <property type="molecule type" value="Genomic_DNA"/>
</dbReference>
<name>A0AAU8MHH7_9CAUD</name>
<accession>A0AAU8MHH7</accession>
<organism evidence="1">
    <name type="scientific">Geladintestivirus 1</name>
    <dbReference type="NCBI Taxonomy" id="3233133"/>
    <lineage>
        <taxon>Viruses</taxon>
        <taxon>Duplodnaviria</taxon>
        <taxon>Heunggongvirae</taxon>
        <taxon>Uroviricota</taxon>
        <taxon>Caudoviricetes</taxon>
        <taxon>Crassvirales</taxon>
    </lineage>
</organism>
<sequence>MIMVGTISSTIQLLDQEINMSRIIPKLNLNKVPQIVDNNSLIFAKNIKLRKNGSIVRDDGIVNVKFPNNYRLYDIVGYIADNTKIYFFLYNKENKYSRIIQYNESNDVVTRINCNWNWSGGDIDGYVTINLNSDILLTIIEYNADKKVPIKTINTSISSEYDLESFYTQCPEIPITNLKFNSYYNRVIPNGQYQFFIRYEIKKDQYTKWFLASKELYSGTPKVTDTIHGSFQYIDTSTDSSISFVFDVEHLDKNNIDKYKSFQIGFILSHDEEVVARAWKKFNLNTEKVYFDYDQDYITEIDINDILEDTFELYNVRNICNFKNKTYISNYEETNFNENLKSYVNDINIELTDTSNNSVTDFYYKGYAASYETIEINKETKHIITGSENKAYSVQNDIIINTPVFNLEPNSYSIEGKYALPYKDIGIDSYIDISNLENLSKEELEKILIKLNRAALNYYYFEDKECDKHQATKIYYPSSITIDNNTIMVPTEVQFDIKFNYEHIKDKDFLTKELEPREVNINEYLDYINEQIRPYLTNYSYEDKKLWSKTNQETLDSFKVEGYCDASHLLSYGDIYFDSEDNILIDDNLITNPDNLNKFKAFLLAASEQGTFNFKIKNRNYTLKDKKVYGSFNTTTIENNISRSESIDNFAQQTLLPLKKYYFAIHFITNTGEITNGYLINKTPLIYPYKENVVKNKRIIYPKFTNIKVPSNYKGYFISIANGGNNVAQLKNGEKIDDYVVYDCIEIDTLLFANYDEICALDYDDENVNTISNFKAKEGIYNPSGIASENKLKLFGSSGKVVFNAEYFKDGVYNDLMLVNNSEVDVDNLTFVKCTPYIDSSKSEYVCYKNDNLLGFITQVVKPISNEFNQYISGSELYKKTVEEKLLDLTEDTDFNHYKNKYTKPYFIYSEYNLRLLSLTDKIYTRIKSVTNSAGTKRRPLFLAMESLTLSDCYTFPSMYKSTTRKLFSQYNENSVSVFNNTIRASDVISDEGRTITHKFTATNYYNIPTHKGKIVLMKSAGNIILVHCEDSLFLFSGSQSLMSEQGGNVQTNESDPFDTGIKEVEGSDKGYAGIQEKHHASIIQNAYIFYDRDDNTIFFYSGEGQGFQIISDPIQELLDYNRIKDVIFANDYYNDRFIMKIVFDDDITITLSFNYKTKSFASIHDFTFDKSFNTKNKCYFLYKKETDKSKIYRLSKTAITYGDLYKATDLYPIIKYKDNTNNDRYYRIVDVIFNDGYEVVKTLNSLQWIGHKIINKFAKFNNDDLLTHFMAEDVSRNKEFVDGILIYSDSCSSGYLYFNYSNETLLENGNPVDNNGIWSFNQFRNQLSKTNIFYLYDEDLAKKLKNKYPESVISKDNSGYLIKDGTRIINKKYTTPSDQKSLIYGKYFVVRFLIREDIDFILENTIFNI</sequence>